<sequence length="3659" mass="405475">MFSISRVNIRMLQMSLIEEVVSFSALDRIKELMCVSIFCACLDSITFTLLANNQLEKSAKSTHKTASDATTPGKHAGQPASTDHPRGSKKVAPAPCKMREKPPKAHTSDQAMKLQKEDSVGSLNIGRIHFQLRRLRQKTNLLNSHVILTTIPEHRSKVTFVFPPDENGATDVEDIVGFIMFECGLEEIDLKGMWRWGYSPTPTMEDSLHLQQAETLLQDTQRKVTFYNEASEDISEDSAAERVQRQRSGPHEKKSKPTAASSSEKTKKQSSGFDDMTPEMEQSDGEDVVDGDDAPRRHFQTVWFNFAAPPSKKRKTESTRLDWNLLSTATPAIKAWMNPAHHLTVAVTDLLMKYKYRLNTVMACIMVEALEIQGIHVPPKVGTLEIQGIHVPPKVGTLEIQGIDVPPKVGTLEIQGIHMPPKVGTLEIQGIHVPPKVSTLEIQGIHVPPKVSTLEIQGIHVPPKVSTLEIQGIHVPPKVSTLEIQGIHVPPKVSTLEIQGIHVHPKVGTLEIQGIHVPPKVGTLEIQGIHVPPKVGTLEIQGIHVPPKVGTLEIQGIHVPPKVSTLEIQGIHMLPKVDPSCQLMTVLRRYLAQIDLANVEASINSNSIPQFITIQKGLLALTRQWKNVLYLPHFTDNDFRSAEKLPYTLTFAIPQDATVDVTKDDATLDADAIIADDGGDTISDSYEVVDENMSLLKAEGGSFHTAQSAVQESVTRVQHQAVAEKGRSGLGPCDPLVKYVVSGPNKLAPTLSNPTMPPPSTKETPVAASEPQPGRATMGMRLGSFLGVTSLQSHLTRNESYISIQSVCSASGGSSVDGQVADPAPGRASFAQHLSRLDQRTEDTDDLYRWMQRQQDFTKTAYYPATAGMPETFTKHKGSEQSIDELPSEHSLAATLVPTAFQPVAAQVLFKPLLTTLGLHIDAVKRSALMKKFGGNVSIKGALNTLRVDIVESEEVVWPPRMARKAGGAKPRTRKTAHFSVDSPTPALLFDNFTITAAMKDNIDLQKVVPVPASVPNRNVGRQSIHSVKLAMDHMEAKPTTTKVYFDVYCHGISQHVNVPLLRLVHQFVTMVETVSDTHQQLREVSSLTKDADFRRHVKNDSKGSSSSTETTSPSVQSGTPVGSSLSPQYSEGAPVDSIGSQPHRPDQLSLQSPGGRSGPKSTYSKTESAVHSPLHSYAESVMVASGELSSPAVAERTIVDEITENTPKCWHTLYHLLELYSIMPETNAIDPRSSRSRLSVIDEESDVTPVVTSEWRESKMDSLEQLERQADGKKAPRRNTITRSMFMQSVLIGERVPLIIFGTAKVKRVRISAVLSGLKLEAEVRNVHASATHKERVKGVMKKKSHESSVTAHVGQSMIVLREGDPPDIQTVVTVNIGQSQGLYSTFCKDAKERNSGLVTIGVITIDIPQHPVALHGVVYRSSKRLSCTLQEFIRPPGKVRSQESEGSLLSQQPSRHSELSEFTSNTPIPSLVSKLPQKPSDDKLVAPSVVHFKAVLRGLVLGASLLPSLRARYKMEEVQCSGVTGRKPKCTVDLPAHSLSFTSKVTIPSSLPSSASINLPPVHIHGDYRQHSVVSTIPDSGGLMEGHHLRAGHYLQATADVGVFEHSLTTDLLNHLVFVQKVFMKEVNELVQKVSGGDQPVSIFGDMSPKSNLARRIEPLLYSISLRLKGIQITATTPTSIAVRLETGVIDLDLTNRVVNNRYCATNDSGATYVEPGGSSHKLFVKMQVDLNLALGTLLKNPMFEEAEAEFQHLASFATRFSLRNALQDEMIPDMNKDQEALLISLTRPVIYVQPVSFDKAVLVWLNYKNAYEYWNEQRAALNKEVQTATMQVFEKFPMSSHASSTPSVATPTSNSTLFLQVTASDMGMCLPLNSYISPGMLATTSRMIDEPTAATVMTLESTQISVCSFGSMVSKGKFQGFCLRFADDFEVSWDDWKPEKNQDVVMNAMVVPEGTYEICSRTMTVAPGNTKKNIKWMMNINWKMQGLDVHLDTNIGQRLSMLGSTLTSLARDQSDDNTDSQSEGVPKEELETTPATRLTAFSEDLPRFLFDNTIDKKTRARLIVDAMNKQAKKVEELRSSTASQVVIEPEERKLNVLETAVFNDFRQDIMKKLNRQVTRATTIKEKLGLGCKPVHHRSKSVGTNMMRELKRSDSDLVESTRHASYTGILHDKQTSFDINAVATNQHHGRTLSLDTNSLELPLKSLDSASHAQPEFPVHSMRRSSLATPSSSESFSYEGREGEDNGEAVSSLPSSLGQGTSSSEELDIFNQENLAFLAERFGTDHASTTYGDTRPHHKRAPVSEPNIDFELDIKLDVDCGKCALHPKDTEAEVKSGNGKRRDSFSPRFRRRNMTGKKLNAGEIPTIKIHPSAAPTCNSTVFILPGVDIRVHYSSKMNHDTPSPDTAYTGLSNPRTPLKKANLYIWLTLQQQLSQEMLISPVLLDFMEQALEPIPLPDNKPSSTTTSRASESNAINTSASSLVATYSSFPVDIIVYFQMESSIVRFTCLPQSRVECLVRLPSLSLIFSTKRSIADDNFNGASGTDAGTNNDSFNTGGIPDVGHTRRVSGYHTEVTSGGGLSVTGCLNNFSMFIFHPYGGMTKKTSFTSLESTFRKAATGSNRQTVFDATTGRKDALSLNVEFIKVNVSRSRKGIIHSDWTPGAATGGATIRPHDTHGTKSHNIVRFSAICDVGFASFNYDMRRLSEILAFPKAWYSRTLARHLFLGEEMGFGMDSTLSDDENDVIPSFLVTPSTPHGRTQTLLSERRPGKFDLTQGKFIQSQGKFDLTQGKFVLTQGKFDLTQEKFDLTQGKFDLTQEKFDLTQEKFVLTQGKFVLTQGKFVLTQGKFVLTQGKFDLTQEKLDLTQGKFDLTQGKFDLTQEKFDLTQGKFDLTQGKFEKFDLTQGKFDLTQEKFDLTQENFDLTKGKFDLTQEKFDLTQEKFDLTQEKLDLTQEKLDLTQGKLDLSMGMWDLIQFIHGNATQLNNNSSYCVTVSPRESFSFCHVPVDGSMHSPMSRSPGLSPWRTTSSTSANRPPSTGETSPRPSRDSSLAGLLASSQAPSKPIMHWETLVIFAVNLSQLDLTINMSNIMGNTLWSTKDVKSQGELSIDSSGHKNMKILAGLGESKLEAQGGIVGCKIDVQNFWTNLKIKEDPGKEPYHKVGLQLQIVEARLDYMGSSMMMGRMCDLDIVLKDEWRLDRGGSGDDDLQPLATKRPVLIFMHGDLSWDLMHLMISRSTTPDLLRMFTKLDEFFRLHIKSSAHVLSSLGPVQKPKPSKRKSDLSDTWISRMRHHRHWQKVLANISGCKLSMFDFTLPTEGTIAGGTMKLRGNSFSLACFHGINFRCKSWALFTMDEPIVHFATESQEIINDDGETCAHIVQNLSFQLGHNMADLTQRKHMATVCLLNRGHHVPPHFTSVQEWFHYAFATNELKDLYHFPEMSHDDATLQMSPSNVSVASSERRRRQQKLNHDTEIIFVLPSLQMNFKTIHQQGVEEPRDGDPKPLVECSFVTEFEDHIFITMDAESILFIHDLITSYLREKDKDGAESGLRSPYDRHATVESPTEVLKQDYREYQCHTWVLEPTIRLISWGGNKIDPVGVDFILQKLGFQHARLTIPKWIQRGFMDPLDGILSVLVKQLIKSLKEEQNQSIDGRAESDIM</sequence>
<dbReference type="InterPro" id="IPR056742">
    <property type="entry name" value="BLTP1_C"/>
</dbReference>
<evidence type="ECO:0000259" key="2">
    <source>
        <dbReference type="SMART" id="SM01220"/>
    </source>
</evidence>
<dbReference type="Pfam" id="PF25039">
    <property type="entry name" value="BLTP1_M"/>
    <property type="match status" value="3"/>
</dbReference>
<feature type="compositionally biased region" description="Basic and acidic residues" evidence="1">
    <location>
        <begin position="97"/>
        <end position="107"/>
    </location>
</feature>
<gene>
    <name evidence="3" type="ORF">NP493_1101g00032</name>
</gene>
<dbReference type="GO" id="GO:0048488">
    <property type="term" value="P:synaptic vesicle endocytosis"/>
    <property type="evidence" value="ECO:0007669"/>
    <property type="project" value="TreeGrafter"/>
</dbReference>
<feature type="compositionally biased region" description="Basic and acidic residues" evidence="1">
    <location>
        <begin position="239"/>
        <end position="252"/>
    </location>
</feature>
<protein>
    <recommendedName>
        <fullName evidence="2">Bridge-like lipid transfer protein family member 1 C-terminal domain-containing protein</fullName>
    </recommendedName>
</protein>
<feature type="region of interest" description="Disordered" evidence="1">
    <location>
        <begin position="748"/>
        <end position="773"/>
    </location>
</feature>
<feature type="region of interest" description="Disordered" evidence="1">
    <location>
        <begin position="61"/>
        <end position="116"/>
    </location>
</feature>
<proteinExistence type="predicted"/>
<feature type="compositionally biased region" description="Low complexity" evidence="1">
    <location>
        <begin position="1446"/>
        <end position="1456"/>
    </location>
</feature>
<evidence type="ECO:0000313" key="4">
    <source>
        <dbReference type="Proteomes" id="UP001209878"/>
    </source>
</evidence>
<feature type="region of interest" description="Disordered" evidence="1">
    <location>
        <begin position="2013"/>
        <end position="2036"/>
    </location>
</feature>
<dbReference type="InterPro" id="IPR033616">
    <property type="entry name" value="BLTP1"/>
</dbReference>
<feature type="compositionally biased region" description="Basic and acidic residues" evidence="1">
    <location>
        <begin position="1093"/>
        <end position="1102"/>
    </location>
</feature>
<feature type="compositionally biased region" description="Polar residues" evidence="1">
    <location>
        <begin position="1119"/>
        <end position="1130"/>
    </location>
</feature>
<feature type="region of interest" description="Disordered" evidence="1">
    <location>
        <begin position="2212"/>
        <end position="2265"/>
    </location>
</feature>
<feature type="compositionally biased region" description="Polar residues" evidence="1">
    <location>
        <begin position="3024"/>
        <end position="3044"/>
    </location>
</feature>
<name>A0AAD9KH91_RIDPI</name>
<dbReference type="GO" id="GO:0098793">
    <property type="term" value="C:presynapse"/>
    <property type="evidence" value="ECO:0007669"/>
    <property type="project" value="GOC"/>
</dbReference>
<feature type="region of interest" description="Disordered" evidence="1">
    <location>
        <begin position="2455"/>
        <end position="2475"/>
    </location>
</feature>
<dbReference type="SMART" id="SM01220">
    <property type="entry name" value="FSA_C"/>
    <property type="match status" value="1"/>
</dbReference>
<feature type="region of interest" description="Disordered" evidence="1">
    <location>
        <begin position="1093"/>
        <end position="1172"/>
    </location>
</feature>
<feature type="compositionally biased region" description="Polar residues" evidence="1">
    <location>
        <begin position="2461"/>
        <end position="2475"/>
    </location>
</feature>
<feature type="compositionally biased region" description="Acidic residues" evidence="1">
    <location>
        <begin position="276"/>
        <end position="292"/>
    </location>
</feature>
<dbReference type="SUPFAM" id="SSF57997">
    <property type="entry name" value="Tropomyosin"/>
    <property type="match status" value="1"/>
</dbReference>
<dbReference type="EMBL" id="JAODUO010001102">
    <property type="protein sequence ID" value="KAK2171107.1"/>
    <property type="molecule type" value="Genomic_DNA"/>
</dbReference>
<organism evidence="3 4">
    <name type="scientific">Ridgeia piscesae</name>
    <name type="common">Tubeworm</name>
    <dbReference type="NCBI Taxonomy" id="27915"/>
    <lineage>
        <taxon>Eukaryota</taxon>
        <taxon>Metazoa</taxon>
        <taxon>Spiralia</taxon>
        <taxon>Lophotrochozoa</taxon>
        <taxon>Annelida</taxon>
        <taxon>Polychaeta</taxon>
        <taxon>Sedentaria</taxon>
        <taxon>Canalipalpata</taxon>
        <taxon>Sabellida</taxon>
        <taxon>Siboglinidae</taxon>
        <taxon>Ridgeia</taxon>
    </lineage>
</organism>
<dbReference type="InterPro" id="IPR056741">
    <property type="entry name" value="BLTP1_M"/>
</dbReference>
<comment type="caution">
    <text evidence="3">The sequence shown here is derived from an EMBL/GenBank/DDBJ whole genome shotgun (WGS) entry which is preliminary data.</text>
</comment>
<feature type="region of interest" description="Disordered" evidence="1">
    <location>
        <begin position="229"/>
        <end position="292"/>
    </location>
</feature>
<feature type="compositionally biased region" description="Low complexity" evidence="1">
    <location>
        <begin position="1103"/>
        <end position="1118"/>
    </location>
</feature>
<feature type="compositionally biased region" description="Polar residues" evidence="1">
    <location>
        <begin position="1149"/>
        <end position="1170"/>
    </location>
</feature>
<evidence type="ECO:0000313" key="3">
    <source>
        <dbReference type="EMBL" id="KAK2171107.1"/>
    </source>
</evidence>
<dbReference type="Pfam" id="PF25040">
    <property type="entry name" value="BLTP1_C"/>
    <property type="match status" value="3"/>
</dbReference>
<dbReference type="Proteomes" id="UP001209878">
    <property type="component" value="Unassembled WGS sequence"/>
</dbReference>
<reference evidence="3" key="1">
    <citation type="journal article" date="2023" name="Mol. Biol. Evol.">
        <title>Third-Generation Sequencing Reveals the Adaptive Role of the Epigenome in Three Deep-Sea Polychaetes.</title>
        <authorList>
            <person name="Perez M."/>
            <person name="Aroh O."/>
            <person name="Sun Y."/>
            <person name="Lan Y."/>
            <person name="Juniper S.K."/>
            <person name="Young C.R."/>
            <person name="Angers B."/>
            <person name="Qian P.Y."/>
        </authorList>
    </citation>
    <scope>NUCLEOTIDE SEQUENCE</scope>
    <source>
        <strain evidence="3">R07B-5</strain>
    </source>
</reference>
<evidence type="ECO:0000256" key="1">
    <source>
        <dbReference type="SAM" id="MobiDB-lite"/>
    </source>
</evidence>
<dbReference type="PANTHER" id="PTHR31640:SF1">
    <property type="entry name" value="BRIDGE-LIKE LIPID TRANSFER PROTEIN FAMILY MEMBER 1"/>
    <property type="match status" value="1"/>
</dbReference>
<feature type="region of interest" description="Disordered" evidence="1">
    <location>
        <begin position="3012"/>
        <end position="3055"/>
    </location>
</feature>
<accession>A0AAD9KH91</accession>
<feature type="domain" description="Bridge-like lipid transfer protein family member 1 C-terminal" evidence="2">
    <location>
        <begin position="3054"/>
        <end position="3641"/>
    </location>
</feature>
<feature type="compositionally biased region" description="Polar residues" evidence="1">
    <location>
        <begin position="2253"/>
        <end position="2265"/>
    </location>
</feature>
<dbReference type="PANTHER" id="PTHR31640">
    <property type="entry name" value="TRANSMEMBRANE PROTEIN KIAA1109"/>
    <property type="match status" value="1"/>
</dbReference>
<feature type="compositionally biased region" description="Polar residues" evidence="1">
    <location>
        <begin position="2225"/>
        <end position="2237"/>
    </location>
</feature>
<keyword evidence="4" id="KW-1185">Reference proteome</keyword>
<feature type="region of interest" description="Disordered" evidence="1">
    <location>
        <begin position="1438"/>
        <end position="1467"/>
    </location>
</feature>